<comment type="caution">
    <text evidence="1">The sequence shown here is derived from an EMBL/GenBank/DDBJ whole genome shotgun (WGS) entry which is preliminary data.</text>
</comment>
<evidence type="ECO:0000313" key="2">
    <source>
        <dbReference type="Proteomes" id="UP000224460"/>
    </source>
</evidence>
<sequence length="347" mass="40784">MTLIYKKHYFLHKGFIFYFSLLFMLLYKVYKLTKLLRDIMNLQQLRYVLEVEKCNSITRAAKNLFMGQPNLSKAIKELELEIGITIFKRTPKGVKPTRDGEQFLRYARSILAQMDQLESFYKTHAEKALRFTLSVPRATYISTAFSQFLNSSLQKEQLDGKKFVVYYKETNAHTTIQDVVTGESDLGIIRYSNVHKDYFLSIIKEHGLAYECIGEFTKSVMLHKEHPLAHYEDIPFHALSHYIELLHGDFQEPTLSLQKASEPEMPQKRIYIYDRSSQFDLLREVYGTYLWVSPMPEEVLQRHDLVTRRCSLATPTTDMIIYPHKESLRPLEISFIQLLQQTLKQLK</sequence>
<accession>A0AC61DAL3</accession>
<proteinExistence type="predicted"/>
<dbReference type="EMBL" id="PEDL01000023">
    <property type="protein sequence ID" value="PHV69607.1"/>
    <property type="molecule type" value="Genomic_DNA"/>
</dbReference>
<keyword evidence="2" id="KW-1185">Reference proteome</keyword>
<evidence type="ECO:0000313" key="1">
    <source>
        <dbReference type="EMBL" id="PHV69607.1"/>
    </source>
</evidence>
<gene>
    <name evidence="1" type="ORF">CS063_14965</name>
</gene>
<organism evidence="1 2">
    <name type="scientific">Sporanaerobium hydrogeniformans</name>
    <dbReference type="NCBI Taxonomy" id="3072179"/>
    <lineage>
        <taxon>Bacteria</taxon>
        <taxon>Bacillati</taxon>
        <taxon>Bacillota</taxon>
        <taxon>Clostridia</taxon>
        <taxon>Lachnospirales</taxon>
        <taxon>Lachnospiraceae</taxon>
        <taxon>Sporanaerobium</taxon>
    </lineage>
</organism>
<reference evidence="1" key="1">
    <citation type="submission" date="2017-10" db="EMBL/GenBank/DDBJ databases">
        <title>Genome sequence of cellulolytic Lachnospiraceae bacterium XHS1971 isolated from hotspring sediment.</title>
        <authorList>
            <person name="Vasudevan G."/>
            <person name="Joshi A.J."/>
            <person name="Hivarkar S."/>
            <person name="Lanjekar V.B."/>
            <person name="Dhakephalkar P.K."/>
            <person name="Dagar S."/>
        </authorList>
    </citation>
    <scope>NUCLEOTIDE SEQUENCE</scope>
    <source>
        <strain evidence="1">XHS1971</strain>
    </source>
</reference>
<protein>
    <submittedName>
        <fullName evidence="1">LysR family transcriptional regulator</fullName>
    </submittedName>
</protein>
<dbReference type="Proteomes" id="UP000224460">
    <property type="component" value="Unassembled WGS sequence"/>
</dbReference>
<name>A0AC61DAL3_9FIRM</name>